<dbReference type="AlphaFoldDB" id="A0A8J6LHM6"/>
<organism evidence="2 3">
    <name type="scientific">Tenebrio molitor</name>
    <name type="common">Yellow mealworm beetle</name>
    <dbReference type="NCBI Taxonomy" id="7067"/>
    <lineage>
        <taxon>Eukaryota</taxon>
        <taxon>Metazoa</taxon>
        <taxon>Ecdysozoa</taxon>
        <taxon>Arthropoda</taxon>
        <taxon>Hexapoda</taxon>
        <taxon>Insecta</taxon>
        <taxon>Pterygota</taxon>
        <taxon>Neoptera</taxon>
        <taxon>Endopterygota</taxon>
        <taxon>Coleoptera</taxon>
        <taxon>Polyphaga</taxon>
        <taxon>Cucujiformia</taxon>
        <taxon>Tenebrionidae</taxon>
        <taxon>Tenebrio</taxon>
    </lineage>
</organism>
<comment type="caution">
    <text evidence="2">The sequence shown here is derived from an EMBL/GenBank/DDBJ whole genome shotgun (WGS) entry which is preliminary data.</text>
</comment>
<name>A0A8J6LHM6_TENMO</name>
<evidence type="ECO:0000313" key="3">
    <source>
        <dbReference type="Proteomes" id="UP000719412"/>
    </source>
</evidence>
<keyword evidence="3" id="KW-1185">Reference proteome</keyword>
<protein>
    <submittedName>
        <fullName evidence="2">Uncharacterized protein</fullName>
    </submittedName>
</protein>
<proteinExistence type="predicted"/>
<dbReference type="EMBL" id="JABDTM020001229">
    <property type="protein sequence ID" value="KAH0822560.1"/>
    <property type="molecule type" value="Genomic_DNA"/>
</dbReference>
<evidence type="ECO:0000256" key="1">
    <source>
        <dbReference type="SAM" id="MobiDB-lite"/>
    </source>
</evidence>
<dbReference type="Proteomes" id="UP000719412">
    <property type="component" value="Unassembled WGS sequence"/>
</dbReference>
<gene>
    <name evidence="2" type="ORF">GEV33_000231</name>
</gene>
<sequence length="250" mass="29497">MTVKIANAIFGRETPTTRTQSDGSPSTDLIAARGNHLKRKNLSFPGQITQEHTNEWRQLNAACDILARDFARALIKRVQIKQRRFVVININVPTRWGKSARVKAGKRTAKFEDKMDGMEECKILTECWRVERKEKEQGEGERELLPIRGTGMPVKKWKGRWMDVELSERDKDTDKQDRRERIKESRYNREYKGVCQRIFREDKKQVLDGRRGNKVQKKEEKENWPQRNEKVTKERGEILNEDGREIGWMK</sequence>
<accession>A0A8J6LHM6</accession>
<reference evidence="2" key="1">
    <citation type="journal article" date="2020" name="J Insects Food Feed">
        <title>The yellow mealworm (Tenebrio molitor) genome: a resource for the emerging insects as food and feed industry.</title>
        <authorList>
            <person name="Eriksson T."/>
            <person name="Andere A."/>
            <person name="Kelstrup H."/>
            <person name="Emery V."/>
            <person name="Picard C."/>
        </authorList>
    </citation>
    <scope>NUCLEOTIDE SEQUENCE</scope>
    <source>
        <strain evidence="2">Stoneville</strain>
        <tissue evidence="2">Whole head</tissue>
    </source>
</reference>
<evidence type="ECO:0000313" key="2">
    <source>
        <dbReference type="EMBL" id="KAH0822560.1"/>
    </source>
</evidence>
<feature type="region of interest" description="Disordered" evidence="1">
    <location>
        <begin position="206"/>
        <end position="236"/>
    </location>
</feature>
<reference evidence="2" key="2">
    <citation type="submission" date="2021-08" db="EMBL/GenBank/DDBJ databases">
        <authorList>
            <person name="Eriksson T."/>
        </authorList>
    </citation>
    <scope>NUCLEOTIDE SEQUENCE</scope>
    <source>
        <strain evidence="2">Stoneville</strain>
        <tissue evidence="2">Whole head</tissue>
    </source>
</reference>